<sequence length="70" mass="7927">MRVIFMNFPVYNVAVPGRPPRLGGVMVTVFRMIADILNFCFTPVLLDQNIYGEKLPNGTWTAKLGLLDRK</sequence>
<comment type="caution">
    <text evidence="1">The sequence shown here is derived from an EMBL/GenBank/DDBJ whole genome shotgun (WGS) entry which is preliminary data.</text>
</comment>
<evidence type="ECO:0000313" key="1">
    <source>
        <dbReference type="EMBL" id="KAA0200093.1"/>
    </source>
</evidence>
<protein>
    <submittedName>
        <fullName evidence="1">Ionotropic receptor 146</fullName>
    </submittedName>
</protein>
<name>A0A6A0H593_HYAAZ</name>
<proteinExistence type="predicted"/>
<dbReference type="Gene3D" id="3.40.190.10">
    <property type="entry name" value="Periplasmic binding protein-like II"/>
    <property type="match status" value="1"/>
</dbReference>
<dbReference type="AlphaFoldDB" id="A0A6A0H593"/>
<dbReference type="EMBL" id="JQDR03006532">
    <property type="protein sequence ID" value="KAA0200093.1"/>
    <property type="molecule type" value="Genomic_DNA"/>
</dbReference>
<accession>A0A6A0H593</accession>
<reference evidence="1" key="3">
    <citation type="submission" date="2019-06" db="EMBL/GenBank/DDBJ databases">
        <authorList>
            <person name="Poynton C."/>
            <person name="Hasenbein S."/>
            <person name="Benoit J.B."/>
            <person name="Sepulveda M.S."/>
            <person name="Poelchau M.F."/>
            <person name="Murali S.C."/>
            <person name="Chen S."/>
            <person name="Glastad K.M."/>
            <person name="Werren J.H."/>
            <person name="Vineis J.H."/>
            <person name="Bowen J.L."/>
            <person name="Friedrich M."/>
            <person name="Jones J."/>
            <person name="Robertson H.M."/>
            <person name="Feyereisen R."/>
            <person name="Mechler-Hickson A."/>
            <person name="Mathers N."/>
            <person name="Lee C.E."/>
            <person name="Colbourne J.K."/>
            <person name="Biales A."/>
            <person name="Johnston J.S."/>
            <person name="Wellborn G.A."/>
            <person name="Rosendale A.J."/>
            <person name="Cridge A.G."/>
            <person name="Munoz-Torres M.C."/>
            <person name="Bain P.A."/>
            <person name="Manny A.R."/>
            <person name="Major K.M."/>
            <person name="Lambert F.N."/>
            <person name="Vulpe C.D."/>
            <person name="Tuck P."/>
            <person name="Blalock B.J."/>
            <person name="Lin Y.-Y."/>
            <person name="Smith M.E."/>
            <person name="Ochoa-Acuna H."/>
            <person name="Chen M.-J.M."/>
            <person name="Childers C.P."/>
            <person name="Qu J."/>
            <person name="Dugan S."/>
            <person name="Lee S.L."/>
            <person name="Chao H."/>
            <person name="Dinh H."/>
            <person name="Han Y."/>
            <person name="Doddapaneni H."/>
            <person name="Worley K.C."/>
            <person name="Muzny D.M."/>
            <person name="Gibbs R.A."/>
            <person name="Richards S."/>
        </authorList>
    </citation>
    <scope>NUCLEOTIDE SEQUENCE</scope>
    <source>
        <strain evidence="1">HAZT.00-mixed</strain>
        <tissue evidence="1">Whole organism</tissue>
    </source>
</reference>
<gene>
    <name evidence="1" type="ORF">HAZT_HAZT002957</name>
</gene>
<reference evidence="1" key="1">
    <citation type="submission" date="2014-08" db="EMBL/GenBank/DDBJ databases">
        <authorList>
            <person name="Murali S."/>
            <person name="Richards S."/>
            <person name="Bandaranaike D."/>
            <person name="Bellair M."/>
            <person name="Blankenburg K."/>
            <person name="Chao H."/>
            <person name="Dinh H."/>
            <person name="Doddapaneni H."/>
            <person name="Dugan-Rocha S."/>
            <person name="Elkadiri S."/>
            <person name="Gnanaolivu R."/>
            <person name="Hughes D."/>
            <person name="Lee S."/>
            <person name="Li M."/>
            <person name="Ming W."/>
            <person name="Munidasa M."/>
            <person name="Muniz J."/>
            <person name="Nguyen L."/>
            <person name="Osuji N."/>
            <person name="Pu L.-L."/>
            <person name="Puazo M."/>
            <person name="Skinner E."/>
            <person name="Qu C."/>
            <person name="Quiroz J."/>
            <person name="Raj R."/>
            <person name="Weissenberger G."/>
            <person name="Xin Y."/>
            <person name="Zou X."/>
            <person name="Han Y."/>
            <person name="Worley K."/>
            <person name="Muzny D."/>
            <person name="Gibbs R."/>
        </authorList>
    </citation>
    <scope>NUCLEOTIDE SEQUENCE</scope>
    <source>
        <strain evidence="1">HAZT.00-mixed</strain>
        <tissue evidence="1">Whole organism</tissue>
    </source>
</reference>
<dbReference type="Proteomes" id="UP000711488">
    <property type="component" value="Unassembled WGS sequence"/>
</dbReference>
<feature type="non-terminal residue" evidence="1">
    <location>
        <position position="70"/>
    </location>
</feature>
<reference evidence="1" key="2">
    <citation type="journal article" date="2018" name="Environ. Sci. Technol.">
        <title>The Toxicogenome of Hyalella azteca: A Model for Sediment Ecotoxicology and Evolutionary Toxicology.</title>
        <authorList>
            <person name="Poynton H.C."/>
            <person name="Hasenbein S."/>
            <person name="Benoit J.B."/>
            <person name="Sepulveda M.S."/>
            <person name="Poelchau M.F."/>
            <person name="Hughes D.S.T."/>
            <person name="Murali S.C."/>
            <person name="Chen S."/>
            <person name="Glastad K.M."/>
            <person name="Goodisman M.A.D."/>
            <person name="Werren J.H."/>
            <person name="Vineis J.H."/>
            <person name="Bowen J.L."/>
            <person name="Friedrich M."/>
            <person name="Jones J."/>
            <person name="Robertson H.M."/>
            <person name="Feyereisen R."/>
            <person name="Mechler-Hickson A."/>
            <person name="Mathers N."/>
            <person name="Lee C.E."/>
            <person name="Colbourne J.K."/>
            <person name="Biales A."/>
            <person name="Johnston J.S."/>
            <person name="Wellborn G.A."/>
            <person name="Rosendale A.J."/>
            <person name="Cridge A.G."/>
            <person name="Munoz-Torres M.C."/>
            <person name="Bain P.A."/>
            <person name="Manny A.R."/>
            <person name="Major K.M."/>
            <person name="Lambert F.N."/>
            <person name="Vulpe C.D."/>
            <person name="Tuck P."/>
            <person name="Blalock B.J."/>
            <person name="Lin Y.Y."/>
            <person name="Smith M.E."/>
            <person name="Ochoa-Acuna H."/>
            <person name="Chen M.M."/>
            <person name="Childers C.P."/>
            <person name="Qu J."/>
            <person name="Dugan S."/>
            <person name="Lee S.L."/>
            <person name="Chao H."/>
            <person name="Dinh H."/>
            <person name="Han Y."/>
            <person name="Doddapaneni H."/>
            <person name="Worley K.C."/>
            <person name="Muzny D.M."/>
            <person name="Gibbs R.A."/>
            <person name="Richards S."/>
        </authorList>
    </citation>
    <scope>NUCLEOTIDE SEQUENCE</scope>
    <source>
        <strain evidence="1">HAZT.00-mixed</strain>
        <tissue evidence="1">Whole organism</tissue>
    </source>
</reference>
<keyword evidence="1" id="KW-0675">Receptor</keyword>
<organism evidence="1">
    <name type="scientific">Hyalella azteca</name>
    <name type="common">Amphipod</name>
    <dbReference type="NCBI Taxonomy" id="294128"/>
    <lineage>
        <taxon>Eukaryota</taxon>
        <taxon>Metazoa</taxon>
        <taxon>Ecdysozoa</taxon>
        <taxon>Arthropoda</taxon>
        <taxon>Crustacea</taxon>
        <taxon>Multicrustacea</taxon>
        <taxon>Malacostraca</taxon>
        <taxon>Eumalacostraca</taxon>
        <taxon>Peracarida</taxon>
        <taxon>Amphipoda</taxon>
        <taxon>Senticaudata</taxon>
        <taxon>Talitrida</taxon>
        <taxon>Talitroidea</taxon>
        <taxon>Hyalellidae</taxon>
        <taxon>Hyalella</taxon>
    </lineage>
</organism>